<evidence type="ECO:0000256" key="3">
    <source>
        <dbReference type="ARBA" id="ARBA00022679"/>
    </source>
</evidence>
<comment type="similarity">
    <text evidence="6">Belongs to the class I-like SAM-binding methyltransferase superfamily. RNA M5U methyltransferase family.</text>
</comment>
<dbReference type="Pfam" id="PF05958">
    <property type="entry name" value="tRNA_U5-meth_tr"/>
    <property type="match status" value="1"/>
</dbReference>
<dbReference type="PANTHER" id="PTHR11061:SF30">
    <property type="entry name" value="TRNA (URACIL(54)-C(5))-METHYLTRANSFERASE"/>
    <property type="match status" value="1"/>
</dbReference>
<sequence length="443" mass="50840">MDNTYKSKVSGYTHDGRGVVKENHLAFIDGAIRNETITYTLTQTGNKFSQGKVVDVLSRSENRVNPPCKYYDICGGCHVQHMNETEERDFKKEAVLNTLRRHIKDIEVNDTVELDELYYYRNKTVFAVREQRGKVVIGQFQKNGKDVVDIDHCMIQKRSHNEIIEVLRKLIVKYDISIYNEEKHTGFLRHLIIRSNHDDSEIQIVFVTNGKSYTFKPLVDELVQDARITSVIQNIHTERTNLVTSYNSVVRYGKSYIVDELLNKQFKVKDLSFYQVNHEITEKMYSEAIERAALTKTDVVIDAYSGIGTIGQLLADKVDEVIGVEIVESAVEDARDNAKLNDIKNATYINGKAEEKIKEIVNEKHIDVLFIDPPRKGCDRTFLDTVLQVEPERIVYISCNPATLGRDLKILSEKYTIGSVTPYNMFSKTYHVEALVPLTRKND</sequence>
<feature type="active site" evidence="7">
    <location>
        <position position="399"/>
    </location>
</feature>
<keyword evidence="1" id="KW-0479">Metal-binding</keyword>
<protein>
    <submittedName>
        <fullName evidence="8">23S rRNA (Uracil(1939)-C(5))-methyltransferase RlmD</fullName>
        <ecNumber evidence="8">2.1.1.190</ecNumber>
    </submittedName>
</protein>
<dbReference type="PROSITE" id="PS01230">
    <property type="entry name" value="TRMA_1"/>
    <property type="match status" value="1"/>
</dbReference>
<dbReference type="PANTHER" id="PTHR11061">
    <property type="entry name" value="RNA M5U METHYLTRANSFERASE"/>
    <property type="match status" value="1"/>
</dbReference>
<keyword evidence="5" id="KW-0411">Iron-sulfur</keyword>
<evidence type="ECO:0000256" key="1">
    <source>
        <dbReference type="ARBA" id="ARBA00022485"/>
    </source>
</evidence>
<organism evidence="8 9">
    <name type="scientific">Nosocomiicoccus massiliensis</name>
    <dbReference type="NCBI Taxonomy" id="1232430"/>
    <lineage>
        <taxon>Bacteria</taxon>
        <taxon>Bacillati</taxon>
        <taxon>Bacillota</taxon>
        <taxon>Bacilli</taxon>
        <taxon>Bacillales</taxon>
        <taxon>Staphylococcaceae</taxon>
        <taxon>Nosocomiicoccus</taxon>
    </lineage>
</organism>
<dbReference type="NCBIfam" id="TIGR00479">
    <property type="entry name" value="rumA"/>
    <property type="match status" value="1"/>
</dbReference>
<dbReference type="Gene3D" id="2.40.50.1070">
    <property type="match status" value="1"/>
</dbReference>
<feature type="binding site" evidence="6">
    <location>
        <position position="325"/>
    </location>
    <ligand>
        <name>S-adenosyl-L-methionine</name>
        <dbReference type="ChEBI" id="CHEBI:59789"/>
    </ligand>
</feature>
<dbReference type="FunFam" id="3.40.50.150:FF:000009">
    <property type="entry name" value="23S rRNA (Uracil(1939)-C(5))-methyltransferase RlmD"/>
    <property type="match status" value="1"/>
</dbReference>
<gene>
    <name evidence="8" type="primary">rlmD</name>
    <name evidence="8" type="ORF">CJ229_004070</name>
</gene>
<feature type="active site" description="Nucleophile" evidence="6">
    <location>
        <position position="399"/>
    </location>
</feature>
<dbReference type="Gene3D" id="2.40.50.140">
    <property type="entry name" value="Nucleic acid-binding proteins"/>
    <property type="match status" value="1"/>
</dbReference>
<keyword evidence="2 6" id="KW-0489">Methyltransferase</keyword>
<keyword evidence="9" id="KW-1185">Reference proteome</keyword>
<name>A0AAF1BVY4_9STAP</name>
<dbReference type="RefSeq" id="WP_102167823.1">
    <property type="nucleotide sequence ID" value="NZ_CP136964.1"/>
</dbReference>
<keyword evidence="3 6" id="KW-0808">Transferase</keyword>
<evidence type="ECO:0000256" key="6">
    <source>
        <dbReference type="PROSITE-ProRule" id="PRU01024"/>
    </source>
</evidence>
<dbReference type="EMBL" id="CP136964">
    <property type="protein sequence ID" value="WOS96891.1"/>
    <property type="molecule type" value="Genomic_DNA"/>
</dbReference>
<dbReference type="GO" id="GO:0070041">
    <property type="term" value="F:rRNA (uridine-C5-)-methyltransferase activity"/>
    <property type="evidence" value="ECO:0007669"/>
    <property type="project" value="TreeGrafter"/>
</dbReference>
<evidence type="ECO:0000256" key="5">
    <source>
        <dbReference type="ARBA" id="ARBA00023014"/>
    </source>
</evidence>
<dbReference type="FunFam" id="2.40.50.1070:FF:000003">
    <property type="entry name" value="23S rRNA (Uracil-5-)-methyltransferase RumA"/>
    <property type="match status" value="1"/>
</dbReference>
<dbReference type="KEGG" id="nmy:CJ229_004070"/>
<keyword evidence="4 6" id="KW-0949">S-adenosyl-L-methionine</keyword>
<dbReference type="SUPFAM" id="SSF53335">
    <property type="entry name" value="S-adenosyl-L-methionine-dependent methyltransferases"/>
    <property type="match status" value="1"/>
</dbReference>
<proteinExistence type="inferred from homology"/>
<dbReference type="InterPro" id="IPR012340">
    <property type="entry name" value="NA-bd_OB-fold"/>
</dbReference>
<evidence type="ECO:0000313" key="9">
    <source>
        <dbReference type="Proteomes" id="UP000243626"/>
    </source>
</evidence>
<dbReference type="Proteomes" id="UP000243626">
    <property type="component" value="Chromosome"/>
</dbReference>
<accession>A0AAF1BVY4</accession>
<dbReference type="PROSITE" id="PS51687">
    <property type="entry name" value="SAM_MT_RNA_M5U"/>
    <property type="match status" value="1"/>
</dbReference>
<evidence type="ECO:0000313" key="8">
    <source>
        <dbReference type="EMBL" id="WOS96891.1"/>
    </source>
</evidence>
<dbReference type="InterPro" id="IPR010280">
    <property type="entry name" value="U5_MeTrfase_fam"/>
</dbReference>
<reference evidence="8 9" key="2">
    <citation type="submission" date="2023-10" db="EMBL/GenBank/DDBJ databases">
        <authorList>
            <person name="Choi B."/>
        </authorList>
    </citation>
    <scope>NUCLEOTIDE SEQUENCE [LARGE SCALE GENOMIC DNA]</scope>
    <source>
        <strain evidence="8 9">UMB0959</strain>
    </source>
</reference>
<dbReference type="GO" id="GO:0051539">
    <property type="term" value="F:4 iron, 4 sulfur cluster binding"/>
    <property type="evidence" value="ECO:0007669"/>
    <property type="project" value="UniProtKB-KW"/>
</dbReference>
<dbReference type="GO" id="GO:0070475">
    <property type="term" value="P:rRNA base methylation"/>
    <property type="evidence" value="ECO:0007669"/>
    <property type="project" value="TreeGrafter"/>
</dbReference>
<dbReference type="InterPro" id="IPR030390">
    <property type="entry name" value="MeTrfase_TrmA_AS"/>
</dbReference>
<dbReference type="Gene3D" id="3.40.50.150">
    <property type="entry name" value="Vaccinia Virus protein VP39"/>
    <property type="match status" value="1"/>
</dbReference>
<keyword evidence="1" id="KW-0408">Iron</keyword>
<dbReference type="AlphaFoldDB" id="A0AAF1BVY4"/>
<evidence type="ECO:0000256" key="2">
    <source>
        <dbReference type="ARBA" id="ARBA00022603"/>
    </source>
</evidence>
<feature type="binding site" evidence="6">
    <location>
        <position position="304"/>
    </location>
    <ligand>
        <name>S-adenosyl-L-methionine</name>
        <dbReference type="ChEBI" id="CHEBI:59789"/>
    </ligand>
</feature>
<feature type="binding site" evidence="6">
    <location>
        <position position="275"/>
    </location>
    <ligand>
        <name>S-adenosyl-L-methionine</name>
        <dbReference type="ChEBI" id="CHEBI:59789"/>
    </ligand>
</feature>
<reference evidence="9" key="1">
    <citation type="submission" date="2017-09" db="EMBL/GenBank/DDBJ databases">
        <title>Bacterial strain isolated from the female urinary microbiota.</title>
        <authorList>
            <person name="Thomas-White K."/>
            <person name="Kumar N."/>
            <person name="Forster S."/>
            <person name="Putonti C."/>
            <person name="Lawley T."/>
            <person name="Wolfe A.J."/>
        </authorList>
    </citation>
    <scope>NUCLEOTIDE SEQUENCE [LARGE SCALE GENOMIC DNA]</scope>
    <source>
        <strain evidence="9">UMB0959</strain>
    </source>
</reference>
<dbReference type="CDD" id="cd02440">
    <property type="entry name" value="AdoMet_MTases"/>
    <property type="match status" value="1"/>
</dbReference>
<feature type="binding site" evidence="6">
    <location>
        <position position="372"/>
    </location>
    <ligand>
        <name>S-adenosyl-L-methionine</name>
        <dbReference type="ChEBI" id="CHEBI:59789"/>
    </ligand>
</feature>
<dbReference type="InterPro" id="IPR029063">
    <property type="entry name" value="SAM-dependent_MTases_sf"/>
</dbReference>
<keyword evidence="1" id="KW-0004">4Fe-4S</keyword>
<evidence type="ECO:0000256" key="4">
    <source>
        <dbReference type="ARBA" id="ARBA00022691"/>
    </source>
</evidence>
<dbReference type="EC" id="2.1.1.190" evidence="8"/>
<evidence type="ECO:0000256" key="7">
    <source>
        <dbReference type="PROSITE-ProRule" id="PRU10015"/>
    </source>
</evidence>